<dbReference type="Proteomes" id="UP000274822">
    <property type="component" value="Unassembled WGS sequence"/>
</dbReference>
<dbReference type="InterPro" id="IPR023211">
    <property type="entry name" value="DNA_pol_palm_dom_sf"/>
</dbReference>
<accession>A0A433QP19</accession>
<evidence type="ECO:0000256" key="2">
    <source>
        <dbReference type="ARBA" id="ARBA00012417"/>
    </source>
</evidence>
<evidence type="ECO:0000313" key="11">
    <source>
        <dbReference type="Proteomes" id="UP000274822"/>
    </source>
</evidence>
<keyword evidence="6" id="KW-0239">DNA-directed DNA polymerase</keyword>
<evidence type="ECO:0000259" key="9">
    <source>
        <dbReference type="Pfam" id="PF03175"/>
    </source>
</evidence>
<organism evidence="10 11">
    <name type="scientific">Jimgerdemannia flammicorona</name>
    <dbReference type="NCBI Taxonomy" id="994334"/>
    <lineage>
        <taxon>Eukaryota</taxon>
        <taxon>Fungi</taxon>
        <taxon>Fungi incertae sedis</taxon>
        <taxon>Mucoromycota</taxon>
        <taxon>Mucoromycotina</taxon>
        <taxon>Endogonomycetes</taxon>
        <taxon>Endogonales</taxon>
        <taxon>Endogonaceae</taxon>
        <taxon>Jimgerdemannia</taxon>
    </lineage>
</organism>
<evidence type="ECO:0000256" key="4">
    <source>
        <dbReference type="ARBA" id="ARBA00022695"/>
    </source>
</evidence>
<comment type="caution">
    <text evidence="10">The sequence shown here is derived from an EMBL/GenBank/DDBJ whole genome shotgun (WGS) entry which is preliminary data.</text>
</comment>
<name>A0A433QP19_9FUNG</name>
<evidence type="ECO:0000256" key="7">
    <source>
        <dbReference type="ARBA" id="ARBA00023125"/>
    </source>
</evidence>
<dbReference type="Gene3D" id="1.10.287.690">
    <property type="entry name" value="Helix hairpin bin"/>
    <property type="match status" value="1"/>
</dbReference>
<dbReference type="GO" id="GO:0003887">
    <property type="term" value="F:DNA-directed DNA polymerase activity"/>
    <property type="evidence" value="ECO:0007669"/>
    <property type="project" value="UniProtKB-KW"/>
</dbReference>
<dbReference type="InterPro" id="IPR043502">
    <property type="entry name" value="DNA/RNA_pol_sf"/>
</dbReference>
<evidence type="ECO:0000256" key="6">
    <source>
        <dbReference type="ARBA" id="ARBA00022932"/>
    </source>
</evidence>
<dbReference type="InterPro" id="IPR017964">
    <property type="entry name" value="DNA-dir_DNA_pol_B_CS"/>
</dbReference>
<protein>
    <recommendedName>
        <fullName evidence="2">DNA-directed DNA polymerase</fullName>
        <ecNumber evidence="2">2.7.7.7</ecNumber>
    </recommendedName>
</protein>
<dbReference type="Gene3D" id="3.90.1600.10">
    <property type="entry name" value="Palm domain of DNA polymerase"/>
    <property type="match status" value="1"/>
</dbReference>
<reference evidence="10 11" key="1">
    <citation type="journal article" date="2018" name="New Phytol.">
        <title>Phylogenomics of Endogonaceae and evolution of mycorrhizas within Mucoromycota.</title>
        <authorList>
            <person name="Chang Y."/>
            <person name="Desiro A."/>
            <person name="Na H."/>
            <person name="Sandor L."/>
            <person name="Lipzen A."/>
            <person name="Clum A."/>
            <person name="Barry K."/>
            <person name="Grigoriev I.V."/>
            <person name="Martin F.M."/>
            <person name="Stajich J.E."/>
            <person name="Smith M.E."/>
            <person name="Bonito G."/>
            <person name="Spatafora J.W."/>
        </authorList>
    </citation>
    <scope>NUCLEOTIDE SEQUENCE [LARGE SCALE GENOMIC DNA]</scope>
    <source>
        <strain evidence="10 11">AD002</strain>
    </source>
</reference>
<proteinExistence type="inferred from homology"/>
<dbReference type="PANTHER" id="PTHR33568">
    <property type="entry name" value="DNA POLYMERASE"/>
    <property type="match status" value="1"/>
</dbReference>
<evidence type="ECO:0000256" key="8">
    <source>
        <dbReference type="ARBA" id="ARBA00049244"/>
    </source>
</evidence>
<keyword evidence="5" id="KW-0235">DNA replication</keyword>
<keyword evidence="11" id="KW-1185">Reference proteome</keyword>
<keyword evidence="3" id="KW-0808">Transferase</keyword>
<dbReference type="InterPro" id="IPR004868">
    <property type="entry name" value="DNA-dir_DNA_pol_B_mt/vir"/>
</dbReference>
<dbReference type="PROSITE" id="PS00116">
    <property type="entry name" value="DNA_POLYMERASE_B"/>
    <property type="match status" value="1"/>
</dbReference>
<gene>
    <name evidence="10" type="ORF">BC938DRAFT_477646</name>
</gene>
<comment type="similarity">
    <text evidence="1">Belongs to the DNA polymerase type-B family.</text>
</comment>
<dbReference type="PANTHER" id="PTHR33568:SF3">
    <property type="entry name" value="DNA-DIRECTED DNA POLYMERASE"/>
    <property type="match status" value="1"/>
</dbReference>
<dbReference type="EC" id="2.7.7.7" evidence="2"/>
<evidence type="ECO:0000256" key="5">
    <source>
        <dbReference type="ARBA" id="ARBA00022705"/>
    </source>
</evidence>
<dbReference type="SUPFAM" id="SSF56672">
    <property type="entry name" value="DNA/RNA polymerases"/>
    <property type="match status" value="1"/>
</dbReference>
<sequence>MTLPMPLNYLDRVPGLDIHLSCFTGFVRAKVSLREGGIPTIPHHLQLGDRLSYPQTPFEGLFYAPELFDASQHGYDVTIQYGYLFSTADLFTEYVTHMYNKKVAATEQPELRFIYKLLLNGLYGYFGRRLFNPTTIIVNDTDLANIISRYSVSFTTELNSKYSIVTYDPSYDREKGSTIPLRPASANVAIASAITSLARCTINPFKRDPNNPVFYSDTDSIFVQFPLSDSLVGTGLGQ</sequence>
<evidence type="ECO:0000313" key="10">
    <source>
        <dbReference type="EMBL" id="RUS31526.1"/>
    </source>
</evidence>
<dbReference type="GO" id="GO:0003677">
    <property type="term" value="F:DNA binding"/>
    <property type="evidence" value="ECO:0007669"/>
    <property type="project" value="UniProtKB-KW"/>
</dbReference>
<dbReference type="AlphaFoldDB" id="A0A433QP19"/>
<keyword evidence="4" id="KW-0548">Nucleotidyltransferase</keyword>
<feature type="domain" description="DNA-directed DNA polymerase family B mitochondria/virus" evidence="9">
    <location>
        <begin position="20"/>
        <end position="208"/>
    </location>
</feature>
<evidence type="ECO:0000256" key="3">
    <source>
        <dbReference type="ARBA" id="ARBA00022679"/>
    </source>
</evidence>
<evidence type="ECO:0000256" key="1">
    <source>
        <dbReference type="ARBA" id="ARBA00005755"/>
    </source>
</evidence>
<keyword evidence="7" id="KW-0238">DNA-binding</keyword>
<dbReference type="Pfam" id="PF03175">
    <property type="entry name" value="DNA_pol_B_2"/>
    <property type="match status" value="1"/>
</dbReference>
<dbReference type="GO" id="GO:0000166">
    <property type="term" value="F:nucleotide binding"/>
    <property type="evidence" value="ECO:0007669"/>
    <property type="project" value="InterPro"/>
</dbReference>
<comment type="catalytic activity">
    <reaction evidence="8">
        <text>DNA(n) + a 2'-deoxyribonucleoside 5'-triphosphate = DNA(n+1) + diphosphate</text>
        <dbReference type="Rhea" id="RHEA:22508"/>
        <dbReference type="Rhea" id="RHEA-COMP:17339"/>
        <dbReference type="Rhea" id="RHEA-COMP:17340"/>
        <dbReference type="ChEBI" id="CHEBI:33019"/>
        <dbReference type="ChEBI" id="CHEBI:61560"/>
        <dbReference type="ChEBI" id="CHEBI:173112"/>
        <dbReference type="EC" id="2.7.7.7"/>
    </reaction>
</comment>
<dbReference type="EMBL" id="RBNJ01002869">
    <property type="protein sequence ID" value="RUS31526.1"/>
    <property type="molecule type" value="Genomic_DNA"/>
</dbReference>
<dbReference type="GO" id="GO:0006260">
    <property type="term" value="P:DNA replication"/>
    <property type="evidence" value="ECO:0007669"/>
    <property type="project" value="UniProtKB-KW"/>
</dbReference>